<feature type="compositionally biased region" description="Basic and acidic residues" evidence="1">
    <location>
        <begin position="1"/>
        <end position="28"/>
    </location>
</feature>
<dbReference type="EMBL" id="SJPM01000022">
    <property type="protein sequence ID" value="TWT87995.1"/>
    <property type="molecule type" value="Genomic_DNA"/>
</dbReference>
<keyword evidence="3" id="KW-1185">Reference proteome</keyword>
<dbReference type="RefSeq" id="WP_146582070.1">
    <property type="nucleotide sequence ID" value="NZ_SJPM01000022.1"/>
</dbReference>
<evidence type="ECO:0000313" key="2">
    <source>
        <dbReference type="EMBL" id="TWT87995.1"/>
    </source>
</evidence>
<comment type="caution">
    <text evidence="2">The sequence shown here is derived from an EMBL/GenBank/DDBJ whole genome shotgun (WGS) entry which is preliminary data.</text>
</comment>
<gene>
    <name evidence="2" type="ORF">Pla100_57250</name>
</gene>
<sequence length="107" mass="11417">MGFRCIDEKQAAKSHEQNSGRPPKDKPVENLPQVMGKARDAAGKASGVSGKSVDHAKRVIEKGLRMREKFTPKPAHYSHTLRLRPRTPAAPHAIEATASGAAGVIGA</sequence>
<name>A0A5C5ZLF3_9BACT</name>
<dbReference type="Proteomes" id="UP000316213">
    <property type="component" value="Unassembled WGS sequence"/>
</dbReference>
<dbReference type="AlphaFoldDB" id="A0A5C5ZLF3"/>
<feature type="region of interest" description="Disordered" evidence="1">
    <location>
        <begin position="1"/>
        <end position="56"/>
    </location>
</feature>
<evidence type="ECO:0000256" key="1">
    <source>
        <dbReference type="SAM" id="MobiDB-lite"/>
    </source>
</evidence>
<organism evidence="2 3">
    <name type="scientific">Neorhodopirellula pilleata</name>
    <dbReference type="NCBI Taxonomy" id="2714738"/>
    <lineage>
        <taxon>Bacteria</taxon>
        <taxon>Pseudomonadati</taxon>
        <taxon>Planctomycetota</taxon>
        <taxon>Planctomycetia</taxon>
        <taxon>Pirellulales</taxon>
        <taxon>Pirellulaceae</taxon>
        <taxon>Neorhodopirellula</taxon>
    </lineage>
</organism>
<evidence type="ECO:0000313" key="3">
    <source>
        <dbReference type="Proteomes" id="UP000316213"/>
    </source>
</evidence>
<accession>A0A5C5ZLF3</accession>
<proteinExistence type="predicted"/>
<reference evidence="2 3" key="1">
    <citation type="submission" date="2019-02" db="EMBL/GenBank/DDBJ databases">
        <title>Deep-cultivation of Planctomycetes and their phenomic and genomic characterization uncovers novel biology.</title>
        <authorList>
            <person name="Wiegand S."/>
            <person name="Jogler M."/>
            <person name="Boedeker C."/>
            <person name="Pinto D."/>
            <person name="Vollmers J."/>
            <person name="Rivas-Marin E."/>
            <person name="Kohn T."/>
            <person name="Peeters S.H."/>
            <person name="Heuer A."/>
            <person name="Rast P."/>
            <person name="Oberbeckmann S."/>
            <person name="Bunk B."/>
            <person name="Jeske O."/>
            <person name="Meyerdierks A."/>
            <person name="Storesund J.E."/>
            <person name="Kallscheuer N."/>
            <person name="Luecker S."/>
            <person name="Lage O.M."/>
            <person name="Pohl T."/>
            <person name="Merkel B.J."/>
            <person name="Hornburger P."/>
            <person name="Mueller R.-W."/>
            <person name="Bruemmer F."/>
            <person name="Labrenz M."/>
            <person name="Spormann A.M."/>
            <person name="Op Den Camp H."/>
            <person name="Overmann J."/>
            <person name="Amann R."/>
            <person name="Jetten M.S.M."/>
            <person name="Mascher T."/>
            <person name="Medema M.H."/>
            <person name="Devos D.P."/>
            <person name="Kaster A.-K."/>
            <person name="Ovreas L."/>
            <person name="Rohde M."/>
            <person name="Galperin M.Y."/>
            <person name="Jogler C."/>
        </authorList>
    </citation>
    <scope>NUCLEOTIDE SEQUENCE [LARGE SCALE GENOMIC DNA]</scope>
    <source>
        <strain evidence="2 3">Pla100</strain>
    </source>
</reference>
<protein>
    <submittedName>
        <fullName evidence="2">Uncharacterized protein</fullName>
    </submittedName>
</protein>